<evidence type="ECO:0000313" key="2">
    <source>
        <dbReference type="Proteomes" id="UP000001194"/>
    </source>
</evidence>
<proteinExistence type="predicted"/>
<evidence type="ECO:0000313" key="1">
    <source>
        <dbReference type="EMBL" id="EDR06711.1"/>
    </source>
</evidence>
<name>B0DFI4_LACBS</name>
<dbReference type="KEGG" id="lbc:LACBIDRAFT_328638"/>
<accession>B0DFI4</accession>
<protein>
    <submittedName>
        <fullName evidence="1">Predicted protein</fullName>
    </submittedName>
</protein>
<organism evidence="2">
    <name type="scientific">Laccaria bicolor (strain S238N-H82 / ATCC MYA-4686)</name>
    <name type="common">Bicoloured deceiver</name>
    <name type="synonym">Laccaria laccata var. bicolor</name>
    <dbReference type="NCBI Taxonomy" id="486041"/>
    <lineage>
        <taxon>Eukaryota</taxon>
        <taxon>Fungi</taxon>
        <taxon>Dikarya</taxon>
        <taxon>Basidiomycota</taxon>
        <taxon>Agaricomycotina</taxon>
        <taxon>Agaricomycetes</taxon>
        <taxon>Agaricomycetidae</taxon>
        <taxon>Agaricales</taxon>
        <taxon>Agaricineae</taxon>
        <taxon>Hydnangiaceae</taxon>
        <taxon>Laccaria</taxon>
    </lineage>
</organism>
<dbReference type="GeneID" id="6078237"/>
<reference evidence="1 2" key="1">
    <citation type="journal article" date="2008" name="Nature">
        <title>The genome of Laccaria bicolor provides insights into mycorrhizal symbiosis.</title>
        <authorList>
            <person name="Martin F."/>
            <person name="Aerts A."/>
            <person name="Ahren D."/>
            <person name="Brun A."/>
            <person name="Danchin E.G.J."/>
            <person name="Duchaussoy F."/>
            <person name="Gibon J."/>
            <person name="Kohler A."/>
            <person name="Lindquist E."/>
            <person name="Pereda V."/>
            <person name="Salamov A."/>
            <person name="Shapiro H.J."/>
            <person name="Wuyts J."/>
            <person name="Blaudez D."/>
            <person name="Buee M."/>
            <person name="Brokstein P."/>
            <person name="Canbaeck B."/>
            <person name="Cohen D."/>
            <person name="Courty P.E."/>
            <person name="Coutinho P.M."/>
            <person name="Delaruelle C."/>
            <person name="Detter J.C."/>
            <person name="Deveau A."/>
            <person name="DiFazio S."/>
            <person name="Duplessis S."/>
            <person name="Fraissinet-Tachet L."/>
            <person name="Lucic E."/>
            <person name="Frey-Klett P."/>
            <person name="Fourrey C."/>
            <person name="Feussner I."/>
            <person name="Gay G."/>
            <person name="Grimwood J."/>
            <person name="Hoegger P.J."/>
            <person name="Jain P."/>
            <person name="Kilaru S."/>
            <person name="Labbe J."/>
            <person name="Lin Y.C."/>
            <person name="Legue V."/>
            <person name="Le Tacon F."/>
            <person name="Marmeisse R."/>
            <person name="Melayah D."/>
            <person name="Montanini B."/>
            <person name="Muratet M."/>
            <person name="Nehls U."/>
            <person name="Niculita-Hirzel H."/>
            <person name="Oudot-Le Secq M.P."/>
            <person name="Peter M."/>
            <person name="Quesneville H."/>
            <person name="Rajashekar B."/>
            <person name="Reich M."/>
            <person name="Rouhier N."/>
            <person name="Schmutz J."/>
            <person name="Yin T."/>
            <person name="Chalot M."/>
            <person name="Henrissat B."/>
            <person name="Kuees U."/>
            <person name="Lucas S."/>
            <person name="Van de Peer Y."/>
            <person name="Podila G.K."/>
            <person name="Polle A."/>
            <person name="Pukkila P.J."/>
            <person name="Richardson P.M."/>
            <person name="Rouze P."/>
            <person name="Sanders I.R."/>
            <person name="Stajich J.E."/>
            <person name="Tunlid A."/>
            <person name="Tuskan G."/>
            <person name="Grigoriev I.V."/>
        </authorList>
    </citation>
    <scope>NUCLEOTIDE SEQUENCE [LARGE SCALE GENOMIC DNA]</scope>
    <source>
        <strain evidence="2">S238N-H82 / ATCC MYA-4686</strain>
    </source>
</reference>
<sequence length="118" mass="13396">MVVVVDRKIRHNDLDIIGSHVFTEFQPLPQIIFTRIWTVVSHFGQNNFMRPILIFFAGHGCETKALLVDNKIQTILPQDYNAKQKKQGHGTPDCTLGPLINGIAKAKGGDIQHSRRWH</sequence>
<dbReference type="HOGENOM" id="CLU_2073571_0_0_1"/>
<dbReference type="RefSeq" id="XP_001882558.1">
    <property type="nucleotide sequence ID" value="XM_001882523.1"/>
</dbReference>
<dbReference type="InParanoid" id="B0DFI4"/>
<gene>
    <name evidence="1" type="ORF">LACBIDRAFT_328638</name>
</gene>
<dbReference type="AlphaFoldDB" id="B0DFI4"/>
<keyword evidence="2" id="KW-1185">Reference proteome</keyword>
<dbReference type="EMBL" id="DS547107">
    <property type="protein sequence ID" value="EDR06711.1"/>
    <property type="molecule type" value="Genomic_DNA"/>
</dbReference>
<dbReference type="Proteomes" id="UP000001194">
    <property type="component" value="Unassembled WGS sequence"/>
</dbReference>